<dbReference type="PROSITE" id="PS00166">
    <property type="entry name" value="ENOYL_COA_HYDRATASE"/>
    <property type="match status" value="1"/>
</dbReference>
<dbReference type="SUPFAM" id="SSF52096">
    <property type="entry name" value="ClpP/crotonase"/>
    <property type="match status" value="1"/>
</dbReference>
<comment type="similarity">
    <text evidence="1 2">Belongs to the enoyl-CoA hydratase/isomerase family.</text>
</comment>
<dbReference type="EMBL" id="CAJA01000094">
    <property type="protein sequence ID" value="CCH72633.1"/>
    <property type="molecule type" value="Genomic_DNA"/>
</dbReference>
<dbReference type="GO" id="GO:0004300">
    <property type="term" value="F:enoyl-CoA hydratase activity"/>
    <property type="evidence" value="ECO:0007669"/>
    <property type="project" value="UniProtKB-EC"/>
</dbReference>
<dbReference type="AlphaFoldDB" id="W6JTJ4"/>
<protein>
    <submittedName>
        <fullName evidence="3">Putative enoyl-CoA hydratase/isomerase (EchA)</fullName>
        <ecNumber evidence="3">4.2.1.17</ecNumber>
    </submittedName>
</protein>
<evidence type="ECO:0000256" key="2">
    <source>
        <dbReference type="RuleBase" id="RU003707"/>
    </source>
</evidence>
<dbReference type="InterPro" id="IPR018376">
    <property type="entry name" value="Enoyl-CoA_hyd/isom_CS"/>
</dbReference>
<keyword evidence="3" id="KW-0413">Isomerase</keyword>
<dbReference type="RefSeq" id="WP_048698086.1">
    <property type="nucleotide sequence ID" value="NZ_HG764815.1"/>
</dbReference>
<evidence type="ECO:0000256" key="1">
    <source>
        <dbReference type="ARBA" id="ARBA00005254"/>
    </source>
</evidence>
<organism evidence="3 4">
    <name type="scientific">Nostocoides australiense Ben110</name>
    <dbReference type="NCBI Taxonomy" id="1193182"/>
    <lineage>
        <taxon>Bacteria</taxon>
        <taxon>Bacillati</taxon>
        <taxon>Actinomycetota</taxon>
        <taxon>Actinomycetes</taxon>
        <taxon>Micrococcales</taxon>
        <taxon>Intrasporangiaceae</taxon>
        <taxon>Nostocoides</taxon>
    </lineage>
</organism>
<dbReference type="OrthoDB" id="8452484at2"/>
<evidence type="ECO:0000313" key="3">
    <source>
        <dbReference type="EMBL" id="CCH72633.1"/>
    </source>
</evidence>
<keyword evidence="4" id="KW-1185">Reference proteome</keyword>
<comment type="caution">
    <text evidence="3">The sequence shown here is derived from an EMBL/GenBank/DDBJ whole genome shotgun (WGS) entry which is preliminary data.</text>
</comment>
<dbReference type="PANTHER" id="PTHR43149:SF1">
    <property type="entry name" value="DELTA(3,5)-DELTA(2,4)-DIENOYL-COA ISOMERASE, MITOCHONDRIAL"/>
    <property type="match status" value="1"/>
</dbReference>
<gene>
    <name evidence="3" type="ORF">BN11_1830011</name>
</gene>
<dbReference type="PANTHER" id="PTHR43149">
    <property type="entry name" value="ENOYL-COA HYDRATASE"/>
    <property type="match status" value="1"/>
</dbReference>
<dbReference type="STRING" id="1193182.BN11_1830011"/>
<reference evidence="3 4" key="1">
    <citation type="journal article" date="2013" name="ISME J.">
        <title>A metabolic model for members of the genus Tetrasphaera involved in enhanced biological phosphorus removal.</title>
        <authorList>
            <person name="Kristiansen R."/>
            <person name="Nguyen H.T.T."/>
            <person name="Saunders A.M."/>
            <person name="Nielsen J.L."/>
            <person name="Wimmer R."/>
            <person name="Le V.Q."/>
            <person name="McIlroy S.J."/>
            <person name="Petrovski S."/>
            <person name="Seviour R.J."/>
            <person name="Calteau A."/>
            <person name="Nielsen K.L."/>
            <person name="Nielsen P.H."/>
        </authorList>
    </citation>
    <scope>NUCLEOTIDE SEQUENCE [LARGE SCALE GENOMIC DNA]</scope>
    <source>
        <strain evidence="3 4">Ben110</strain>
    </source>
</reference>
<proteinExistence type="inferred from homology"/>
<evidence type="ECO:0000313" key="4">
    <source>
        <dbReference type="Proteomes" id="UP000035763"/>
    </source>
</evidence>
<accession>W6JTJ4</accession>
<name>W6JTJ4_9MICO</name>
<dbReference type="NCBIfam" id="NF005699">
    <property type="entry name" value="PRK07509.1"/>
    <property type="match status" value="1"/>
</dbReference>
<dbReference type="Proteomes" id="UP000035763">
    <property type="component" value="Unassembled WGS sequence"/>
</dbReference>
<dbReference type="InterPro" id="IPR029045">
    <property type="entry name" value="ClpP/crotonase-like_dom_sf"/>
</dbReference>
<dbReference type="Pfam" id="PF00378">
    <property type="entry name" value="ECH_1"/>
    <property type="match status" value="1"/>
</dbReference>
<keyword evidence="3" id="KW-0456">Lyase</keyword>
<dbReference type="EC" id="4.2.1.17" evidence="3"/>
<dbReference type="InterPro" id="IPR045002">
    <property type="entry name" value="Ech1-like"/>
</dbReference>
<sequence length="265" mass="28732">MTEHVTTVVADQIAFVRLDRPEKMNALSLPMLKELVATAHRLRGDTGLRGVLISGEGSAFCAGIDTSVLAGGLKSFGGPFLPRPWLGTNVFQEACWAWRRIPVPVIAVVHGHCYGAGLQLALGADFRVSTPDAKWSVLEAKWGLIPDMSGIQALKQLVGMDVAKQLTMTARTLTGEQARELGLVTQVAADPHIAASELLEEILVRSPDSVAATKRIFEDTWGAGARRTFARERIEQARLLMARNTRIVRAAASSKTIPEYAPRGR</sequence>
<dbReference type="GO" id="GO:0016853">
    <property type="term" value="F:isomerase activity"/>
    <property type="evidence" value="ECO:0007669"/>
    <property type="project" value="UniProtKB-KW"/>
</dbReference>
<dbReference type="Gene3D" id="3.90.226.10">
    <property type="entry name" value="2-enoyl-CoA Hydratase, Chain A, domain 1"/>
    <property type="match status" value="1"/>
</dbReference>
<dbReference type="CDD" id="cd06558">
    <property type="entry name" value="crotonase-like"/>
    <property type="match status" value="1"/>
</dbReference>
<dbReference type="InterPro" id="IPR001753">
    <property type="entry name" value="Enoyl-CoA_hydra/iso"/>
</dbReference>